<feature type="region of interest" description="Disordered" evidence="1">
    <location>
        <begin position="1"/>
        <end position="73"/>
    </location>
</feature>
<accession>A0A9E7I504</accession>
<protein>
    <submittedName>
        <fullName evidence="2">Rhomboid family</fullName>
    </submittedName>
</protein>
<evidence type="ECO:0000313" key="3">
    <source>
        <dbReference type="Proteomes" id="UP001055439"/>
    </source>
</evidence>
<evidence type="ECO:0000313" key="2">
    <source>
        <dbReference type="EMBL" id="URE45586.1"/>
    </source>
</evidence>
<keyword evidence="3" id="KW-1185">Reference proteome</keyword>
<sequence length="116" mass="12484">RLVGDRDQGPGAARRQHRPPPGAEPGCDAGPSSDAANAAAVPEVDPLAGAGDRRGEPGPVRRHHVRERLPQEEQLLGELRRSLPREVRLPAFEGESPLRAVVLNVSAFVLFFLDCV</sequence>
<dbReference type="EMBL" id="CP097511">
    <property type="protein sequence ID" value="URE45586.1"/>
    <property type="molecule type" value="Genomic_DNA"/>
</dbReference>
<evidence type="ECO:0000256" key="1">
    <source>
        <dbReference type="SAM" id="MobiDB-lite"/>
    </source>
</evidence>
<organism evidence="2 3">
    <name type="scientific">Musa troglodytarum</name>
    <name type="common">fe'i banana</name>
    <dbReference type="NCBI Taxonomy" id="320322"/>
    <lineage>
        <taxon>Eukaryota</taxon>
        <taxon>Viridiplantae</taxon>
        <taxon>Streptophyta</taxon>
        <taxon>Embryophyta</taxon>
        <taxon>Tracheophyta</taxon>
        <taxon>Spermatophyta</taxon>
        <taxon>Magnoliopsida</taxon>
        <taxon>Liliopsida</taxon>
        <taxon>Zingiberales</taxon>
        <taxon>Musaceae</taxon>
        <taxon>Musa</taxon>
    </lineage>
</organism>
<name>A0A9E7I504_9LILI</name>
<feature type="non-terminal residue" evidence="2">
    <location>
        <position position="1"/>
    </location>
</feature>
<proteinExistence type="predicted"/>
<reference evidence="2" key="1">
    <citation type="submission" date="2022-05" db="EMBL/GenBank/DDBJ databases">
        <title>The Musa troglodytarum L. genome provides insights into the mechanism of non-climacteric behaviour and enrichment of carotenoids.</title>
        <authorList>
            <person name="Wang J."/>
        </authorList>
    </citation>
    <scope>NUCLEOTIDE SEQUENCE</scope>
    <source>
        <tissue evidence="2">Leaf</tissue>
    </source>
</reference>
<dbReference type="AlphaFoldDB" id="A0A9E7I504"/>
<gene>
    <name evidence="2" type="ORF">MUK42_13764</name>
</gene>
<dbReference type="Proteomes" id="UP001055439">
    <property type="component" value="Chromosome 9"/>
</dbReference>